<dbReference type="EMBL" id="JAWWMZ010000014">
    <property type="protein sequence ID" value="MDX4956943.1"/>
    <property type="molecule type" value="Genomic_DNA"/>
</dbReference>
<dbReference type="InterPro" id="IPR036388">
    <property type="entry name" value="WH-like_DNA-bd_sf"/>
</dbReference>
<evidence type="ECO:0000313" key="7">
    <source>
        <dbReference type="Proteomes" id="UP001287445"/>
    </source>
</evidence>
<dbReference type="RefSeq" id="WP_063328428.1">
    <property type="nucleotide sequence ID" value="NZ_CAURVC010000017.1"/>
</dbReference>
<dbReference type="Pfam" id="PF03466">
    <property type="entry name" value="LysR_substrate"/>
    <property type="match status" value="1"/>
</dbReference>
<proteinExistence type="inferred from homology"/>
<dbReference type="InterPro" id="IPR050950">
    <property type="entry name" value="HTH-type_LysR_regulators"/>
</dbReference>
<evidence type="ECO:0000256" key="2">
    <source>
        <dbReference type="ARBA" id="ARBA00023015"/>
    </source>
</evidence>
<keyword evidence="3" id="KW-0238">DNA-binding</keyword>
<comment type="caution">
    <text evidence="6">The sequence shown here is derived from an EMBL/GenBank/DDBJ whole genome shotgun (WGS) entry which is preliminary data.</text>
</comment>
<organism evidence="6 7">
    <name type="scientific">Delftia acidovorans</name>
    <name type="common">Pseudomonas acidovorans</name>
    <name type="synonym">Comamonas acidovorans</name>
    <dbReference type="NCBI Taxonomy" id="80866"/>
    <lineage>
        <taxon>Bacteria</taxon>
        <taxon>Pseudomonadati</taxon>
        <taxon>Pseudomonadota</taxon>
        <taxon>Betaproteobacteria</taxon>
        <taxon>Burkholderiales</taxon>
        <taxon>Comamonadaceae</taxon>
        <taxon>Delftia</taxon>
    </lineage>
</organism>
<comment type="similarity">
    <text evidence="1">Belongs to the LysR transcriptional regulatory family.</text>
</comment>
<dbReference type="GO" id="GO:0005829">
    <property type="term" value="C:cytosol"/>
    <property type="evidence" value="ECO:0007669"/>
    <property type="project" value="TreeGrafter"/>
</dbReference>
<dbReference type="Proteomes" id="UP001287445">
    <property type="component" value="Unassembled WGS sequence"/>
</dbReference>
<dbReference type="SUPFAM" id="SSF46785">
    <property type="entry name" value="Winged helix' DNA-binding domain"/>
    <property type="match status" value="1"/>
</dbReference>
<accession>A0AAJ2R811</accession>
<dbReference type="PANTHER" id="PTHR30419">
    <property type="entry name" value="HTH-TYPE TRANSCRIPTIONAL REGULATOR YBHD"/>
    <property type="match status" value="1"/>
</dbReference>
<keyword evidence="2" id="KW-0805">Transcription regulation</keyword>
<dbReference type="SUPFAM" id="SSF53850">
    <property type="entry name" value="Periplasmic binding protein-like II"/>
    <property type="match status" value="1"/>
</dbReference>
<protein>
    <submittedName>
        <fullName evidence="6">LysR family transcriptional regulator</fullName>
    </submittedName>
</protein>
<dbReference type="Gene3D" id="3.40.190.290">
    <property type="match status" value="1"/>
</dbReference>
<dbReference type="GO" id="GO:0003677">
    <property type="term" value="F:DNA binding"/>
    <property type="evidence" value="ECO:0007669"/>
    <property type="project" value="UniProtKB-KW"/>
</dbReference>
<evidence type="ECO:0000256" key="4">
    <source>
        <dbReference type="ARBA" id="ARBA00023163"/>
    </source>
</evidence>
<name>A0AAJ2R811_DELAC</name>
<reference evidence="6" key="1">
    <citation type="submission" date="2023-11" db="EMBL/GenBank/DDBJ databases">
        <title>Identification and selenium tolerance of Delftia acidovorans R3-25.</title>
        <authorList>
            <person name="Zhang S."/>
            <person name="Liu Y."/>
            <person name="Guo Y."/>
        </authorList>
    </citation>
    <scope>NUCLEOTIDE SEQUENCE</scope>
    <source>
        <strain evidence="6">R3-25</strain>
    </source>
</reference>
<dbReference type="PANTHER" id="PTHR30419:SF8">
    <property type="entry name" value="NITROGEN ASSIMILATION TRANSCRIPTIONAL ACTIVATOR-RELATED"/>
    <property type="match status" value="1"/>
</dbReference>
<dbReference type="PRINTS" id="PR00039">
    <property type="entry name" value="HTHLYSR"/>
</dbReference>
<dbReference type="InterPro" id="IPR036390">
    <property type="entry name" value="WH_DNA-bd_sf"/>
</dbReference>
<dbReference type="InterPro" id="IPR005119">
    <property type="entry name" value="LysR_subst-bd"/>
</dbReference>
<dbReference type="InterPro" id="IPR000847">
    <property type="entry name" value="LysR_HTH_N"/>
</dbReference>
<dbReference type="AlphaFoldDB" id="A0AAJ2R811"/>
<evidence type="ECO:0000313" key="6">
    <source>
        <dbReference type="EMBL" id="MDX4956943.1"/>
    </source>
</evidence>
<gene>
    <name evidence="6" type="ORF">SGN30_26315</name>
</gene>
<evidence type="ECO:0000256" key="3">
    <source>
        <dbReference type="ARBA" id="ARBA00023125"/>
    </source>
</evidence>
<evidence type="ECO:0000259" key="5">
    <source>
        <dbReference type="PROSITE" id="PS50931"/>
    </source>
</evidence>
<evidence type="ECO:0000256" key="1">
    <source>
        <dbReference type="ARBA" id="ARBA00009437"/>
    </source>
</evidence>
<feature type="domain" description="HTH lysR-type" evidence="5">
    <location>
        <begin position="16"/>
        <end position="73"/>
    </location>
</feature>
<dbReference type="PROSITE" id="PS50931">
    <property type="entry name" value="HTH_LYSR"/>
    <property type="match status" value="1"/>
</dbReference>
<dbReference type="GO" id="GO:0003700">
    <property type="term" value="F:DNA-binding transcription factor activity"/>
    <property type="evidence" value="ECO:0007669"/>
    <property type="project" value="InterPro"/>
</dbReference>
<dbReference type="Gene3D" id="1.10.10.10">
    <property type="entry name" value="Winged helix-like DNA-binding domain superfamily/Winged helix DNA-binding domain"/>
    <property type="match status" value="1"/>
</dbReference>
<keyword evidence="4" id="KW-0804">Transcription</keyword>
<dbReference type="Pfam" id="PF00126">
    <property type="entry name" value="HTH_1"/>
    <property type="match status" value="1"/>
</dbReference>
<sequence length="329" mass="35800">MTLPAPPTIATLPFRLKFRQLVLLDALGASQSLRKAAAQTHLTQPAASRAMAELESAFGVQLFERSHSGMAPTVYGNALIQHARRVLFDVQQAHAEIQALRSGSQGVVRLGSLLPPATGLLPKAVGEIKKRLPHLRISLEQLPQKPLVDRVREGSLDIALCRHITDRDDAAGLEQSVLFDEDYVLVAGRSHRFARSRSVKLAELIDDPWILPHGSGPFHAHVQALFLGRVGCMPANVVESSTPLAANLQLVEQYGFLNFMQKTVAQRYAQRRQLSILPITLSNPLGPHVIAVRANMGASPAVRTVLEALRDAAAAELPENQQALQALRA</sequence>